<keyword evidence="6 14" id="KW-0812">Transmembrane</keyword>
<evidence type="ECO:0000256" key="2">
    <source>
        <dbReference type="ARBA" id="ARBA00004922"/>
    </source>
</evidence>
<evidence type="ECO:0000256" key="4">
    <source>
        <dbReference type="ARBA" id="ARBA00010524"/>
    </source>
</evidence>
<dbReference type="InterPro" id="IPR007594">
    <property type="entry name" value="RFT1"/>
</dbReference>
<keyword evidence="10 14" id="KW-0472">Membrane</keyword>
<feature type="transmembrane region" description="Helical" evidence="14">
    <location>
        <begin position="166"/>
        <end position="188"/>
    </location>
</feature>
<evidence type="ECO:0000256" key="10">
    <source>
        <dbReference type="ARBA" id="ARBA00023136"/>
    </source>
</evidence>
<dbReference type="EMBL" id="MTSL01000107">
    <property type="protein sequence ID" value="PJF18672.1"/>
    <property type="molecule type" value="Genomic_DNA"/>
</dbReference>
<feature type="transmembrane region" description="Helical" evidence="14">
    <location>
        <begin position="630"/>
        <end position="651"/>
    </location>
</feature>
<proteinExistence type="inferred from homology"/>
<dbReference type="OrthoDB" id="193467at2759"/>
<comment type="caution">
    <text evidence="16">The sequence shown here is derived from an EMBL/GenBank/DDBJ whole genome shotgun (WGS) entry which is preliminary data.</text>
</comment>
<feature type="transmembrane region" description="Helical" evidence="14">
    <location>
        <begin position="543"/>
        <end position="561"/>
    </location>
</feature>
<dbReference type="GO" id="GO:0016746">
    <property type="term" value="F:acyltransferase activity"/>
    <property type="evidence" value="ECO:0007669"/>
    <property type="project" value="UniProtKB-KW"/>
</dbReference>
<evidence type="ECO:0000256" key="3">
    <source>
        <dbReference type="ARBA" id="ARBA00010288"/>
    </source>
</evidence>
<evidence type="ECO:0000256" key="7">
    <source>
        <dbReference type="ARBA" id="ARBA00022824"/>
    </source>
</evidence>
<reference evidence="16 17" key="1">
    <citation type="submission" date="2016-10" db="EMBL/GenBank/DDBJ databases">
        <title>The genome of Paramicrosporidium saccamoebae is the missing link in understanding Cryptomycota and Microsporidia evolution.</title>
        <authorList>
            <person name="Quandt C.A."/>
            <person name="Beaudet D."/>
            <person name="Corsaro D."/>
            <person name="Michel R."/>
            <person name="Corradi N."/>
            <person name="James T."/>
        </authorList>
    </citation>
    <scope>NUCLEOTIDE SEQUENCE [LARGE SCALE GENOMIC DNA]</scope>
    <source>
        <strain evidence="16 17">KSL3</strain>
    </source>
</reference>
<feature type="transmembrane region" description="Helical" evidence="14">
    <location>
        <begin position="338"/>
        <end position="363"/>
    </location>
</feature>
<feature type="transmembrane region" description="Helical" evidence="14">
    <location>
        <begin position="311"/>
        <end position="332"/>
    </location>
</feature>
<comment type="subcellular location">
    <subcellularLocation>
        <location evidence="1 14">Endoplasmic reticulum membrane</location>
        <topology evidence="1 14">Multi-pass membrane protein</topology>
    </subcellularLocation>
</comment>
<evidence type="ECO:0000256" key="11">
    <source>
        <dbReference type="ARBA" id="ARBA00023315"/>
    </source>
</evidence>
<feature type="transmembrane region" description="Helical" evidence="14">
    <location>
        <begin position="605"/>
        <end position="624"/>
    </location>
</feature>
<feature type="transmembrane region" description="Helical" evidence="14">
    <location>
        <begin position="463"/>
        <end position="483"/>
    </location>
</feature>
<comment type="function">
    <text evidence="13 14">Intramembrane glycolipid transporter that operates in the biosynthetic pathway of dolichol-linked oligosaccharides, the glycan precursors employed in protein asparagine (N)-glycosylation. The sequential addition of sugars to dolichol pyrophosphate produces dolichol-linked oligosaccharides containing fourteen sugars, including two GlcNAcs, nine mannoses and three glucoses. Once assembled, the oligosaccharide is transferred from the lipid to nascent proteins by oligosaccharyltransferases. The assembly of dolichol-linked oligosaccharides begins on the cytosolic side of the endoplasmic reticulum membrane and finishes in its lumen. RFT1 could mediate the translocation of the cytosolically oriented intermediate DolPP-GlcNAc2Man5, produced by ALG11, into the ER lumen where dolichol-linked oligosaccharides assembly continues. However, the intramembrane lipid transporter activity could not be confirmed in vitro.</text>
</comment>
<dbReference type="GO" id="GO:0034203">
    <property type="term" value="P:glycolipid translocation"/>
    <property type="evidence" value="ECO:0007669"/>
    <property type="project" value="TreeGrafter"/>
</dbReference>
<evidence type="ECO:0000313" key="16">
    <source>
        <dbReference type="EMBL" id="PJF18672.1"/>
    </source>
</evidence>
<dbReference type="AlphaFoldDB" id="A0A2H9TLS3"/>
<dbReference type="GO" id="GO:0006488">
    <property type="term" value="P:dolichol-linked oligosaccharide biosynthetic process"/>
    <property type="evidence" value="ECO:0007669"/>
    <property type="project" value="InterPro"/>
</dbReference>
<keyword evidence="11" id="KW-0012">Acyltransferase</keyword>
<organism evidence="16 17">
    <name type="scientific">Paramicrosporidium saccamoebae</name>
    <dbReference type="NCBI Taxonomy" id="1246581"/>
    <lineage>
        <taxon>Eukaryota</taxon>
        <taxon>Fungi</taxon>
        <taxon>Fungi incertae sedis</taxon>
        <taxon>Cryptomycota</taxon>
        <taxon>Cryptomycota incertae sedis</taxon>
        <taxon>Paramicrosporidium</taxon>
    </lineage>
</organism>
<evidence type="ECO:0000256" key="8">
    <source>
        <dbReference type="ARBA" id="ARBA00022989"/>
    </source>
</evidence>
<keyword evidence="14" id="KW-0813">Transport</keyword>
<keyword evidence="7 14" id="KW-0256">Endoplasmic reticulum</keyword>
<accession>A0A2H9TLS3</accession>
<feature type="transmembrane region" description="Helical" evidence="14">
    <location>
        <begin position="271"/>
        <end position="290"/>
    </location>
</feature>
<dbReference type="InterPro" id="IPR000872">
    <property type="entry name" value="Tafazzin"/>
</dbReference>
<protein>
    <recommendedName>
        <fullName evidence="12 14">Man(5)GlcNAc(2)-PP-dolichol translocation protein RFT1</fullName>
    </recommendedName>
</protein>
<evidence type="ECO:0000313" key="17">
    <source>
        <dbReference type="Proteomes" id="UP000240830"/>
    </source>
</evidence>
<dbReference type="Pfam" id="PF04506">
    <property type="entry name" value="Rft-1"/>
    <property type="match status" value="1"/>
</dbReference>
<evidence type="ECO:0000256" key="13">
    <source>
        <dbReference type="ARBA" id="ARBA00045912"/>
    </source>
</evidence>
<comment type="similarity">
    <text evidence="3 14">Belongs to the RFT1 family.</text>
</comment>
<dbReference type="GO" id="GO:0006644">
    <property type="term" value="P:phospholipid metabolic process"/>
    <property type="evidence" value="ECO:0007669"/>
    <property type="project" value="InterPro"/>
</dbReference>
<dbReference type="InterPro" id="IPR002123">
    <property type="entry name" value="Plipid/glycerol_acylTrfase"/>
</dbReference>
<evidence type="ECO:0000256" key="9">
    <source>
        <dbReference type="ARBA" id="ARBA00023098"/>
    </source>
</evidence>
<keyword evidence="9" id="KW-0443">Lipid metabolism</keyword>
<dbReference type="GO" id="GO:0005789">
    <property type="term" value="C:endoplasmic reticulum membrane"/>
    <property type="evidence" value="ECO:0007669"/>
    <property type="project" value="UniProtKB-SubCell"/>
</dbReference>
<evidence type="ECO:0000256" key="12">
    <source>
        <dbReference type="ARBA" id="ARBA00044793"/>
    </source>
</evidence>
<evidence type="ECO:0000256" key="14">
    <source>
        <dbReference type="RuleBase" id="RU365067"/>
    </source>
</evidence>
<evidence type="ECO:0000256" key="5">
    <source>
        <dbReference type="ARBA" id="ARBA00022679"/>
    </source>
</evidence>
<evidence type="ECO:0000256" key="1">
    <source>
        <dbReference type="ARBA" id="ARBA00004477"/>
    </source>
</evidence>
<feature type="transmembrane region" description="Helical" evidence="14">
    <location>
        <begin position="194"/>
        <end position="215"/>
    </location>
</feature>
<feature type="transmembrane region" description="Helical" evidence="14">
    <location>
        <begin position="236"/>
        <end position="259"/>
    </location>
</feature>
<dbReference type="PRINTS" id="PR00979">
    <property type="entry name" value="TAFAZZIN"/>
</dbReference>
<dbReference type="CDD" id="cd07989">
    <property type="entry name" value="LPLAT_AGPAT-like"/>
    <property type="match status" value="1"/>
</dbReference>
<dbReference type="PANTHER" id="PTHR13117">
    <property type="entry name" value="ENDOPLASMIC RETICULUM MULTISPAN TRANSMEMBRANE PROTEIN-RELATED"/>
    <property type="match status" value="1"/>
</dbReference>
<name>A0A2H9TLS3_9FUNG</name>
<comment type="pathway">
    <text evidence="2">Protein modification; protein glycosylation.</text>
</comment>
<dbReference type="SMART" id="SM00563">
    <property type="entry name" value="PlsC"/>
    <property type="match status" value="1"/>
</dbReference>
<dbReference type="PANTHER" id="PTHR13117:SF5">
    <property type="entry name" value="PROTEIN RFT1 HOMOLOG"/>
    <property type="match status" value="1"/>
</dbReference>
<comment type="similarity">
    <text evidence="4">Belongs to the taffazin family.</text>
</comment>
<keyword evidence="17" id="KW-1185">Reference proteome</keyword>
<gene>
    <name evidence="16" type="ORF">PSACC_01517</name>
</gene>
<evidence type="ECO:0000259" key="15">
    <source>
        <dbReference type="SMART" id="SM00563"/>
    </source>
</evidence>
<keyword evidence="8 14" id="KW-1133">Transmembrane helix</keyword>
<feature type="transmembrane region" description="Helical" evidence="14">
    <location>
        <begin position="503"/>
        <end position="531"/>
    </location>
</feature>
<dbReference type="SUPFAM" id="SSF69593">
    <property type="entry name" value="Glycerol-3-phosphate (1)-acyltransferase"/>
    <property type="match status" value="1"/>
</dbReference>
<dbReference type="STRING" id="1246581.A0A2H9TLS3"/>
<dbReference type="Pfam" id="PF01553">
    <property type="entry name" value="Acyltransferase"/>
    <property type="match status" value="1"/>
</dbReference>
<evidence type="ECO:0000256" key="6">
    <source>
        <dbReference type="ARBA" id="ARBA00022692"/>
    </source>
</evidence>
<feature type="domain" description="Phospholipid/glycerol acyltransferase" evidence="15">
    <location>
        <begin position="2"/>
        <end position="97"/>
    </location>
</feature>
<dbReference type="Proteomes" id="UP000240830">
    <property type="component" value="Unassembled WGS sequence"/>
</dbReference>
<sequence length="669" mass="74243">MRWALGAAEITHRNALYRWFFSTGQVLPIRRGEGVLQPSMNDALGLLANGQWLHVFPEGKVIPDSAASRVRLKWGIGRLVLDSKIPPVVLPIVHQGLENILPLDSWIPRFGKRLVINIGEPVDTAPLRERLSAVNLSPEQRRSEATSTCAASMSDINSIRQASANVFSLITLQLFSRILAFLLNALLLRRLQPAVLGLATVKLELLYTTVVTLGREGLRRALLRYPPTDDGWKRRLIHMALLAVPCGIPVLVFVVVAFTGSLPTELADMQMRFWLAVGVYSGAALLELAVEPMYLLCVHLQMVRKRIPVESLAVTLRAVVVLTICLTTAKGANLSTNLALGLIAYPLGQLAYSVSLVLGYFYILRGHLFPLRPLLPYPEIEVEESILQTALDMSKQVMLRYFLSQGDMWIISLLAPLPEQGVYAVVNNYGSLLCRILLQPMEEAALCFFSQTLAKPRQAALDYLGLLLKVDFLLSMLVVVYGVPLSRPLVETVLGTRWSSSGMSTALAMYCFLIPAMAFSGILEAFLHAAITRPWNSFYQNTSLLSTVLFVMVAVIGTIALGPVGLIMANIVNFSIRGAASWYFLKAYAAEHKLNIVPFHYHKLVYTYFSILLPVFLWISNGHLDATSLFSRQSLFILGTLPVTAAVIYICERPFISYLYAIRSKDHTE</sequence>
<keyword evidence="5" id="KW-0808">Transferase</keyword>